<evidence type="ECO:0008006" key="3">
    <source>
        <dbReference type="Google" id="ProtNLM"/>
    </source>
</evidence>
<gene>
    <name evidence="1" type="ORF">Mucpa_3424</name>
</gene>
<dbReference type="STRING" id="714943.Mucpa_3424"/>
<protein>
    <recommendedName>
        <fullName evidence="3">Conjugal transfer protein TraI</fullName>
    </recommendedName>
</protein>
<dbReference type="HOGENOM" id="CLU_1287665_0_0_10"/>
<dbReference type="Proteomes" id="UP000002774">
    <property type="component" value="Chromosome"/>
</dbReference>
<organism evidence="1 2">
    <name type="scientific">Mucilaginibacter paludis DSM 18603</name>
    <dbReference type="NCBI Taxonomy" id="714943"/>
    <lineage>
        <taxon>Bacteria</taxon>
        <taxon>Pseudomonadati</taxon>
        <taxon>Bacteroidota</taxon>
        <taxon>Sphingobacteriia</taxon>
        <taxon>Sphingobacteriales</taxon>
        <taxon>Sphingobacteriaceae</taxon>
        <taxon>Mucilaginibacter</taxon>
    </lineage>
</organism>
<dbReference type="EMBL" id="CM001403">
    <property type="protein sequence ID" value="EHQ27523.1"/>
    <property type="molecule type" value="Genomic_DNA"/>
</dbReference>
<keyword evidence="2" id="KW-1185">Reference proteome</keyword>
<name>H1YIB0_9SPHI</name>
<dbReference type="AlphaFoldDB" id="H1YIB0"/>
<sequence length="241" mass="27760">MKNSEVLTNLDDMNAIKKYMVILPLSAITLFVALPKEANAQIAIAEVIKAAITKVIKAIDLQIQRLQNQTIWLQNAQKTLENTLSKTKLGEISDWTQQQKDLFSKYYQELQEIKSVIAMYERIKEMTEKQAAVVNSYHHAWALLQQDKHFSPDELNYMAKVYKGILEESVKNVDELLLVVSSFKTQMTDEKRLELINASANRIDTNYSDLRQFNAQNALLSLQRAKDENEVITLKKYYGIQ</sequence>
<evidence type="ECO:0000313" key="1">
    <source>
        <dbReference type="EMBL" id="EHQ27523.1"/>
    </source>
</evidence>
<reference evidence="1" key="1">
    <citation type="submission" date="2011-09" db="EMBL/GenBank/DDBJ databases">
        <title>The permanent draft genome of Mucilaginibacter paludis DSM 18603.</title>
        <authorList>
            <consortium name="US DOE Joint Genome Institute (JGI-PGF)"/>
            <person name="Lucas S."/>
            <person name="Han J."/>
            <person name="Lapidus A."/>
            <person name="Bruce D."/>
            <person name="Goodwin L."/>
            <person name="Pitluck S."/>
            <person name="Peters L."/>
            <person name="Kyrpides N."/>
            <person name="Mavromatis K."/>
            <person name="Ivanova N."/>
            <person name="Mikhailova N."/>
            <person name="Held B."/>
            <person name="Detter J.C."/>
            <person name="Tapia R."/>
            <person name="Han C."/>
            <person name="Land M."/>
            <person name="Hauser L."/>
            <person name="Markowitz V."/>
            <person name="Cheng J.-F."/>
            <person name="Hugenholtz P."/>
            <person name="Woyke T."/>
            <person name="Wu D."/>
            <person name="Tindall B."/>
            <person name="Brambilla E."/>
            <person name="Klenk H.-P."/>
            <person name="Eisen J.A."/>
        </authorList>
    </citation>
    <scope>NUCLEOTIDE SEQUENCE [LARGE SCALE GENOMIC DNA]</scope>
    <source>
        <strain evidence="1">DSM 18603</strain>
    </source>
</reference>
<dbReference type="eggNOG" id="COG0497">
    <property type="taxonomic scope" value="Bacteria"/>
</dbReference>
<proteinExistence type="predicted"/>
<accession>H1YIB0</accession>
<evidence type="ECO:0000313" key="2">
    <source>
        <dbReference type="Proteomes" id="UP000002774"/>
    </source>
</evidence>